<name>A0A1G7S553_9EURY</name>
<dbReference type="RefSeq" id="WP_092694805.1">
    <property type="nucleotide sequence ID" value="NZ_FNBK01000017.1"/>
</dbReference>
<dbReference type="OrthoDB" id="50320at2157"/>
<gene>
    <name evidence="3" type="ORF">SAMN05216218_11734</name>
</gene>
<evidence type="ECO:0000313" key="4">
    <source>
        <dbReference type="Proteomes" id="UP000199076"/>
    </source>
</evidence>
<dbReference type="InterPro" id="IPR027417">
    <property type="entry name" value="P-loop_NTPase"/>
</dbReference>
<evidence type="ECO:0000256" key="1">
    <source>
        <dbReference type="ARBA" id="ARBA00022962"/>
    </source>
</evidence>
<keyword evidence="4" id="KW-1185">Reference proteome</keyword>
<dbReference type="SUPFAM" id="SSF75138">
    <property type="entry name" value="HprK N-terminal domain-like"/>
    <property type="match status" value="1"/>
</dbReference>
<sequence>MNPLLVSSTEASTGKTAVALALARHAADEGESVGYMKPKGTRLQSAVGKTLDQDPMLAREILGLDEQMHEMEPIVYSPTFVQEAVRGREDLDALHESVTDNYERIARNKDAVVVEGAGEYRTGGIIDLTDPDLADLLDARVLLIANYDEPSDLDDVLAAADAFGERLGGVLFNGVSDDEFDELTEDVIPFLAERDVTVYGAIPQVQELSGVTVGELADELGADVLTSDAPTDAYVERFLVGAMGRDAALSGFRRAREAAVITGGDRSDIQTAALGAPGIRCLLLTGGHRPSGAVVGRAEEAGKPILLVQGDTRTTIDRAESVIRSGRTRDPETVERMGELLADAVDLGALPSIGD</sequence>
<dbReference type="Pfam" id="PF13500">
    <property type="entry name" value="AAA_26"/>
    <property type="match status" value="1"/>
</dbReference>
<dbReference type="STRING" id="660518.SAMN05216218_11734"/>
<dbReference type="Proteomes" id="UP000199076">
    <property type="component" value="Unassembled WGS sequence"/>
</dbReference>
<dbReference type="Gene3D" id="3.40.50.300">
    <property type="entry name" value="P-loop containing nucleotide triphosphate hydrolases"/>
    <property type="match status" value="1"/>
</dbReference>
<dbReference type="InterPro" id="IPR010766">
    <property type="entry name" value="DRTGG"/>
</dbReference>
<dbReference type="SUPFAM" id="SSF52540">
    <property type="entry name" value="P-loop containing nucleoside triphosphate hydrolases"/>
    <property type="match status" value="1"/>
</dbReference>
<organism evidence="3 4">
    <name type="scientific">Halorientalis regularis</name>
    <dbReference type="NCBI Taxonomy" id="660518"/>
    <lineage>
        <taxon>Archaea</taxon>
        <taxon>Methanobacteriati</taxon>
        <taxon>Methanobacteriota</taxon>
        <taxon>Stenosarchaea group</taxon>
        <taxon>Halobacteria</taxon>
        <taxon>Halobacteriales</taxon>
        <taxon>Haloarculaceae</taxon>
        <taxon>Halorientalis</taxon>
    </lineage>
</organism>
<dbReference type="Gene3D" id="3.40.1390.20">
    <property type="entry name" value="HprK N-terminal domain-like"/>
    <property type="match status" value="1"/>
</dbReference>
<dbReference type="EMBL" id="FNBK01000017">
    <property type="protein sequence ID" value="SDG18123.1"/>
    <property type="molecule type" value="Genomic_DNA"/>
</dbReference>
<keyword evidence="1" id="KW-0315">Glutamine amidotransferase</keyword>
<dbReference type="Pfam" id="PF07085">
    <property type="entry name" value="DRTGG"/>
    <property type="match status" value="1"/>
</dbReference>
<protein>
    <recommendedName>
        <fullName evidence="2">DRTGG domain-containing protein</fullName>
    </recommendedName>
</protein>
<dbReference type="CDD" id="cd03109">
    <property type="entry name" value="DTBS"/>
    <property type="match status" value="1"/>
</dbReference>
<dbReference type="AlphaFoldDB" id="A0A1G7S553"/>
<dbReference type="InterPro" id="IPR028979">
    <property type="entry name" value="Ser_kin/Pase_Hpr-like_N_sf"/>
</dbReference>
<dbReference type="PANTHER" id="PTHR21343">
    <property type="entry name" value="DETHIOBIOTIN SYNTHETASE"/>
    <property type="match status" value="1"/>
</dbReference>
<accession>A0A1G7S553</accession>
<evidence type="ECO:0000313" key="3">
    <source>
        <dbReference type="EMBL" id="SDG18123.1"/>
    </source>
</evidence>
<reference evidence="4" key="1">
    <citation type="submission" date="2016-10" db="EMBL/GenBank/DDBJ databases">
        <authorList>
            <person name="Varghese N."/>
            <person name="Submissions S."/>
        </authorList>
    </citation>
    <scope>NUCLEOTIDE SEQUENCE [LARGE SCALE GENOMIC DNA]</scope>
    <source>
        <strain evidence="4">IBRC-M 10760</strain>
    </source>
</reference>
<feature type="domain" description="DRTGG" evidence="2">
    <location>
        <begin position="215"/>
        <end position="321"/>
    </location>
</feature>
<dbReference type="PANTHER" id="PTHR21343:SF8">
    <property type="entry name" value="DRTGG DOMAIN-CONTAINING PROTEIN"/>
    <property type="match status" value="1"/>
</dbReference>
<evidence type="ECO:0000259" key="2">
    <source>
        <dbReference type="Pfam" id="PF07085"/>
    </source>
</evidence>
<proteinExistence type="predicted"/>